<evidence type="ECO:0000256" key="8">
    <source>
        <dbReference type="SAM" id="MobiDB-lite"/>
    </source>
</evidence>
<dbReference type="PANTHER" id="PTHR11552">
    <property type="entry name" value="GLUCOSE-METHANOL-CHOLINE GMC OXIDOREDUCTASE"/>
    <property type="match status" value="1"/>
</dbReference>
<feature type="domain" description="Glucose-methanol-choline oxidoreductase N-terminal" evidence="10">
    <location>
        <begin position="105"/>
        <end position="128"/>
    </location>
</feature>
<gene>
    <name evidence="12" type="ORF">EVG20_g2558</name>
</gene>
<dbReference type="Gene3D" id="3.50.50.60">
    <property type="entry name" value="FAD/NAD(P)-binding domain"/>
    <property type="match status" value="1"/>
</dbReference>
<dbReference type="OrthoDB" id="269227at2759"/>
<feature type="chain" id="PRO_5021463802" description="Glucose-methanol-choline oxidoreductase N-terminal domain-containing protein" evidence="9">
    <location>
        <begin position="20"/>
        <end position="741"/>
    </location>
</feature>
<evidence type="ECO:0000313" key="12">
    <source>
        <dbReference type="EMBL" id="TFY70442.1"/>
    </source>
</evidence>
<keyword evidence="5 7" id="KW-0274">FAD</keyword>
<dbReference type="SUPFAM" id="SSF51905">
    <property type="entry name" value="FAD/NAD(P)-binding domain"/>
    <property type="match status" value="1"/>
</dbReference>
<organism evidence="12 13">
    <name type="scientific">Dentipellis fragilis</name>
    <dbReference type="NCBI Taxonomy" id="205917"/>
    <lineage>
        <taxon>Eukaryota</taxon>
        <taxon>Fungi</taxon>
        <taxon>Dikarya</taxon>
        <taxon>Basidiomycota</taxon>
        <taxon>Agaricomycotina</taxon>
        <taxon>Agaricomycetes</taxon>
        <taxon>Russulales</taxon>
        <taxon>Hericiaceae</taxon>
        <taxon>Dentipellis</taxon>
    </lineage>
</organism>
<keyword evidence="13" id="KW-1185">Reference proteome</keyword>
<dbReference type="Gene3D" id="3.30.560.10">
    <property type="entry name" value="Glucose Oxidase, domain 3"/>
    <property type="match status" value="1"/>
</dbReference>
<feature type="compositionally biased region" description="Polar residues" evidence="8">
    <location>
        <begin position="501"/>
        <end position="510"/>
    </location>
</feature>
<dbReference type="Proteomes" id="UP000298327">
    <property type="component" value="Unassembled WGS sequence"/>
</dbReference>
<feature type="domain" description="Glucose-methanol-choline oxidoreductase N-terminal" evidence="11">
    <location>
        <begin position="306"/>
        <end position="320"/>
    </location>
</feature>
<dbReference type="InterPro" id="IPR012132">
    <property type="entry name" value="GMC_OxRdtase"/>
</dbReference>
<comment type="similarity">
    <text evidence="2 7">Belongs to the GMC oxidoreductase family.</text>
</comment>
<protein>
    <recommendedName>
        <fullName evidence="10 11">Glucose-methanol-choline oxidoreductase N-terminal domain-containing protein</fullName>
    </recommendedName>
</protein>
<dbReference type="InterPro" id="IPR036188">
    <property type="entry name" value="FAD/NAD-bd_sf"/>
</dbReference>
<name>A0A4Y9Z7E8_9AGAM</name>
<evidence type="ECO:0000256" key="5">
    <source>
        <dbReference type="ARBA" id="ARBA00022827"/>
    </source>
</evidence>
<evidence type="ECO:0000256" key="2">
    <source>
        <dbReference type="ARBA" id="ARBA00010790"/>
    </source>
</evidence>
<dbReference type="InterPro" id="IPR027424">
    <property type="entry name" value="Glucose_Oxidase_domain_2"/>
</dbReference>
<reference evidence="12 13" key="1">
    <citation type="submission" date="2019-02" db="EMBL/GenBank/DDBJ databases">
        <title>Genome sequencing of the rare red list fungi Dentipellis fragilis.</title>
        <authorList>
            <person name="Buettner E."/>
            <person name="Kellner H."/>
        </authorList>
    </citation>
    <scope>NUCLEOTIDE SEQUENCE [LARGE SCALE GENOMIC DNA]</scope>
    <source>
        <strain evidence="12 13">DSM 105465</strain>
    </source>
</reference>
<dbReference type="InterPro" id="IPR007867">
    <property type="entry name" value="GMC_OxRtase_C"/>
</dbReference>
<evidence type="ECO:0000259" key="10">
    <source>
        <dbReference type="PROSITE" id="PS00623"/>
    </source>
</evidence>
<dbReference type="SUPFAM" id="SSF54373">
    <property type="entry name" value="FAD-linked reductases, C-terminal domain"/>
    <property type="match status" value="1"/>
</dbReference>
<dbReference type="Gene3D" id="4.10.450.10">
    <property type="entry name" value="Glucose Oxidase, domain 2"/>
    <property type="match status" value="1"/>
</dbReference>
<sequence length="741" mass="79476">MQSLLPFLSLLAVLPASRAAYGVSTNPADAANQTFDYIVVGAGLTGTTVAARLAENAQMSILLVEAGADDRTDPRVYDVYEYGAVFGTSLDWAWGTDQGKTIRGGKTLGGSSSINGAHWTRGMQAQYDAWSTLLEPSEASVGWNWNSLFTYMKKSETFSAPNSQQQAKGANSVAAYHGTSGPVQVTYPDLMYGGPQQHAFAATVSNLTGITLSPDLNGGDVNAVSFTPLMMNWHDNDDRSSSASAYLTPVEDRRMHWLTLVQQQVTKILFSSNTSTPRTASGVQFGTSGGPTYTAYARREVILAAGAINTPALLQLSGIGDPALLQRLNIPVISNLSTVGRNLQEQTMNSLGAGGNGFDPDGNGPSDCIAYPNLQQVFGAQAGAVAQNITSSLSTWAASQASSALSASALQQIYQVQAGLIINSSGERLPPIVELFYDTGYPADLGIDMWQLLPFSRGNVSITSTNPFTKPRVNVNYFSVPWDLSVQIAGARLSRRILASPPTSSLSTGETIPGFNTVPNDASGGHRRGVAQLDHRALAEWLQRGVASDRDGGDDAARARRRRRCAAARVRHGECARRRRERDAAAGERASVELAVWHRGEGGGLDQGGAVSFLDLCVSLDGATDTTLFWTWTWTWPTYWRCTIHYLPNNHAIAVYAYSCPSDADVLLATPTASDTRRSSSPIFHVHSLYLPLAQPSASRTQKSIESPVTAYVKIVYALRSALAAVSKSETFGIEIQESRN</sequence>
<evidence type="ECO:0000259" key="11">
    <source>
        <dbReference type="PROSITE" id="PS00624"/>
    </source>
</evidence>
<dbReference type="PROSITE" id="PS00623">
    <property type="entry name" value="GMC_OXRED_1"/>
    <property type="match status" value="1"/>
</dbReference>
<keyword evidence="4 9" id="KW-0732">Signal</keyword>
<dbReference type="EMBL" id="SEOQ01000101">
    <property type="protein sequence ID" value="TFY70442.1"/>
    <property type="molecule type" value="Genomic_DNA"/>
</dbReference>
<dbReference type="AlphaFoldDB" id="A0A4Y9Z7E8"/>
<comment type="caution">
    <text evidence="12">The sequence shown here is derived from an EMBL/GenBank/DDBJ whole genome shotgun (WGS) entry which is preliminary data.</text>
</comment>
<evidence type="ECO:0000256" key="3">
    <source>
        <dbReference type="ARBA" id="ARBA00022630"/>
    </source>
</evidence>
<evidence type="ECO:0000313" key="13">
    <source>
        <dbReference type="Proteomes" id="UP000298327"/>
    </source>
</evidence>
<evidence type="ECO:0000256" key="4">
    <source>
        <dbReference type="ARBA" id="ARBA00022729"/>
    </source>
</evidence>
<dbReference type="GO" id="GO:0050660">
    <property type="term" value="F:flavin adenine dinucleotide binding"/>
    <property type="evidence" value="ECO:0007669"/>
    <property type="project" value="InterPro"/>
</dbReference>
<feature type="region of interest" description="Disordered" evidence="8">
    <location>
        <begin position="501"/>
        <end position="527"/>
    </location>
</feature>
<keyword evidence="6" id="KW-0560">Oxidoreductase</keyword>
<accession>A0A4Y9Z7E8</accession>
<evidence type="ECO:0000256" key="1">
    <source>
        <dbReference type="ARBA" id="ARBA00001974"/>
    </source>
</evidence>
<dbReference type="GO" id="GO:0016614">
    <property type="term" value="F:oxidoreductase activity, acting on CH-OH group of donors"/>
    <property type="evidence" value="ECO:0007669"/>
    <property type="project" value="InterPro"/>
</dbReference>
<feature type="signal peptide" evidence="9">
    <location>
        <begin position="1"/>
        <end position="19"/>
    </location>
</feature>
<dbReference type="Pfam" id="PF00732">
    <property type="entry name" value="GMC_oxred_N"/>
    <property type="match status" value="1"/>
</dbReference>
<evidence type="ECO:0000256" key="7">
    <source>
        <dbReference type="RuleBase" id="RU003968"/>
    </source>
</evidence>
<keyword evidence="3 7" id="KW-0285">Flavoprotein</keyword>
<dbReference type="PANTHER" id="PTHR11552:SF201">
    <property type="entry name" value="GLUCOSE-METHANOL-CHOLINE OXIDOREDUCTASE N-TERMINAL DOMAIN-CONTAINING PROTEIN"/>
    <property type="match status" value="1"/>
</dbReference>
<comment type="cofactor">
    <cofactor evidence="1">
        <name>FAD</name>
        <dbReference type="ChEBI" id="CHEBI:57692"/>
    </cofactor>
</comment>
<dbReference type="InterPro" id="IPR000172">
    <property type="entry name" value="GMC_OxRdtase_N"/>
</dbReference>
<proteinExistence type="inferred from homology"/>
<evidence type="ECO:0000256" key="9">
    <source>
        <dbReference type="SAM" id="SignalP"/>
    </source>
</evidence>
<dbReference type="STRING" id="205917.A0A4Y9Z7E8"/>
<dbReference type="Pfam" id="PF05199">
    <property type="entry name" value="GMC_oxred_C"/>
    <property type="match status" value="1"/>
</dbReference>
<evidence type="ECO:0000256" key="6">
    <source>
        <dbReference type="ARBA" id="ARBA00023002"/>
    </source>
</evidence>
<dbReference type="PROSITE" id="PS00624">
    <property type="entry name" value="GMC_OXRED_2"/>
    <property type="match status" value="1"/>
</dbReference>